<sequence>MTDTSRHTHWEQVYTTKGEREVSWFQESAEPSMELLRATGASADTRIIDIGAGASRLVDTLVHGGFQNVTVLDLSEAALSTARARLGARAETVQWIAADVTRWEPAQTFDVWHDRAAFHFLTEDTDRAAYVERMRRAVRPGGHVILGTFALDGPERCSGLAVVRYSGETLADTLGADFQLLATISHLHTTPWGSQQSFQFSTFRVA</sequence>
<dbReference type="AlphaFoldDB" id="A0A4U6BVU6"/>
<protein>
    <submittedName>
        <fullName evidence="2">Class I SAM-dependent methyltransferase</fullName>
    </submittedName>
</protein>
<dbReference type="SUPFAM" id="SSF53335">
    <property type="entry name" value="S-adenosyl-L-methionine-dependent methyltransferases"/>
    <property type="match status" value="1"/>
</dbReference>
<proteinExistence type="predicted"/>
<dbReference type="STRING" id="211460.YH63_11830"/>
<keyword evidence="3" id="KW-1185">Reference proteome</keyword>
<dbReference type="PANTHER" id="PTHR12843:SF5">
    <property type="entry name" value="EEF1A LYSINE METHYLTRANSFERASE 2"/>
    <property type="match status" value="1"/>
</dbReference>
<keyword evidence="2" id="KW-0489">Methyltransferase</keyword>
<dbReference type="GO" id="GO:0008168">
    <property type="term" value="F:methyltransferase activity"/>
    <property type="evidence" value="ECO:0007669"/>
    <property type="project" value="UniProtKB-KW"/>
</dbReference>
<gene>
    <name evidence="2" type="ORF">YH63_007115</name>
</gene>
<dbReference type="GO" id="GO:0032259">
    <property type="term" value="P:methylation"/>
    <property type="evidence" value="ECO:0007669"/>
    <property type="project" value="UniProtKB-KW"/>
</dbReference>
<evidence type="ECO:0000313" key="3">
    <source>
        <dbReference type="Proteomes" id="UP000034832"/>
    </source>
</evidence>
<dbReference type="InterPro" id="IPR041698">
    <property type="entry name" value="Methyltransf_25"/>
</dbReference>
<dbReference type="EMBL" id="LBIA02000001">
    <property type="protein sequence ID" value="TKT73915.1"/>
    <property type="molecule type" value="Genomic_DNA"/>
</dbReference>
<reference evidence="2" key="1">
    <citation type="submission" date="2019-04" db="EMBL/GenBank/DDBJ databases">
        <title>Whole genome sequencing of cave bacteria.</title>
        <authorList>
            <person name="Gan H.M."/>
            <person name="Barton H."/>
            <person name="Savka M.A."/>
        </authorList>
    </citation>
    <scope>NUCLEOTIDE SEQUENCE [LARGE SCALE GENOMIC DNA]</scope>
    <source>
        <strain evidence="2">LC387</strain>
    </source>
</reference>
<name>A0A4U6BVU6_9BRAD</name>
<dbReference type="Pfam" id="PF13649">
    <property type="entry name" value="Methyltransf_25"/>
    <property type="match status" value="1"/>
</dbReference>
<evidence type="ECO:0000313" key="2">
    <source>
        <dbReference type="EMBL" id="TKT73915.1"/>
    </source>
</evidence>
<dbReference type="OrthoDB" id="9788660at2"/>
<accession>A0A4U6BVU6</accession>
<keyword evidence="2" id="KW-0808">Transferase</keyword>
<organism evidence="2 3">
    <name type="scientific">Afipia massiliensis</name>
    <dbReference type="NCBI Taxonomy" id="211460"/>
    <lineage>
        <taxon>Bacteria</taxon>
        <taxon>Pseudomonadati</taxon>
        <taxon>Pseudomonadota</taxon>
        <taxon>Alphaproteobacteria</taxon>
        <taxon>Hyphomicrobiales</taxon>
        <taxon>Nitrobacteraceae</taxon>
        <taxon>Afipia</taxon>
    </lineage>
</organism>
<feature type="domain" description="Methyltransferase" evidence="1">
    <location>
        <begin position="47"/>
        <end position="142"/>
    </location>
</feature>
<dbReference type="Gene3D" id="3.40.50.150">
    <property type="entry name" value="Vaccinia Virus protein VP39"/>
    <property type="match status" value="1"/>
</dbReference>
<dbReference type="InterPro" id="IPR029063">
    <property type="entry name" value="SAM-dependent_MTases_sf"/>
</dbReference>
<evidence type="ECO:0000259" key="1">
    <source>
        <dbReference type="Pfam" id="PF13649"/>
    </source>
</evidence>
<comment type="caution">
    <text evidence="2">The sequence shown here is derived from an EMBL/GenBank/DDBJ whole genome shotgun (WGS) entry which is preliminary data.</text>
</comment>
<dbReference type="CDD" id="cd02440">
    <property type="entry name" value="AdoMet_MTases"/>
    <property type="match status" value="1"/>
</dbReference>
<dbReference type="Proteomes" id="UP000034832">
    <property type="component" value="Unassembled WGS sequence"/>
</dbReference>
<dbReference type="PANTHER" id="PTHR12843">
    <property type="entry name" value="PROTEIN-LYSINE N-METHYLTRANSFERASE METTL10"/>
    <property type="match status" value="1"/>
</dbReference>